<dbReference type="SMART" id="SM00283">
    <property type="entry name" value="MA"/>
    <property type="match status" value="1"/>
</dbReference>
<dbReference type="Gene3D" id="1.10.287.950">
    <property type="entry name" value="Methyl-accepting chemotaxis protein"/>
    <property type="match status" value="1"/>
</dbReference>
<feature type="domain" description="HAMP" evidence="7">
    <location>
        <begin position="195"/>
        <end position="247"/>
    </location>
</feature>
<evidence type="ECO:0000259" key="7">
    <source>
        <dbReference type="PROSITE" id="PS50885"/>
    </source>
</evidence>
<dbReference type="Proteomes" id="UP000886657">
    <property type="component" value="Unassembled WGS sequence"/>
</dbReference>
<organism evidence="8 9">
    <name type="scientific">Candidatus Geothrix skivensis</name>
    <dbReference type="NCBI Taxonomy" id="2954439"/>
    <lineage>
        <taxon>Bacteria</taxon>
        <taxon>Pseudomonadati</taxon>
        <taxon>Acidobacteriota</taxon>
        <taxon>Holophagae</taxon>
        <taxon>Holophagales</taxon>
        <taxon>Holophagaceae</taxon>
        <taxon>Geothrix</taxon>
    </lineage>
</organism>
<evidence type="ECO:0000313" key="9">
    <source>
        <dbReference type="Proteomes" id="UP000886657"/>
    </source>
</evidence>
<proteinExistence type="inferred from homology"/>
<keyword evidence="3" id="KW-0807">Transducer</keyword>
<dbReference type="PANTHER" id="PTHR43531">
    <property type="entry name" value="PROTEIN ICFG"/>
    <property type="match status" value="1"/>
</dbReference>
<dbReference type="CDD" id="cd06225">
    <property type="entry name" value="HAMP"/>
    <property type="match status" value="1"/>
</dbReference>
<evidence type="ECO:0000256" key="2">
    <source>
        <dbReference type="ARBA" id="ARBA00029447"/>
    </source>
</evidence>
<feature type="domain" description="Methyl-accepting transducer" evidence="6">
    <location>
        <begin position="259"/>
        <end position="488"/>
    </location>
</feature>
<keyword evidence="5" id="KW-0812">Transmembrane</keyword>
<dbReference type="GO" id="GO:0006935">
    <property type="term" value="P:chemotaxis"/>
    <property type="evidence" value="ECO:0007669"/>
    <property type="project" value="UniProtKB-KW"/>
</dbReference>
<dbReference type="SMART" id="SM00304">
    <property type="entry name" value="HAMP"/>
    <property type="match status" value="1"/>
</dbReference>
<reference evidence="8" key="1">
    <citation type="submission" date="2020-10" db="EMBL/GenBank/DDBJ databases">
        <title>Connecting structure to function with the recovery of over 1000 high-quality activated sludge metagenome-assembled genomes encoding full-length rRNA genes using long-read sequencing.</title>
        <authorList>
            <person name="Singleton C.M."/>
            <person name="Petriglieri F."/>
            <person name="Kristensen J.M."/>
            <person name="Kirkegaard R.H."/>
            <person name="Michaelsen T.Y."/>
            <person name="Andersen M.H."/>
            <person name="Karst S.M."/>
            <person name="Dueholm M.S."/>
            <person name="Nielsen P.H."/>
            <person name="Albertsen M."/>
        </authorList>
    </citation>
    <scope>NUCLEOTIDE SEQUENCE</scope>
    <source>
        <strain evidence="8">Skiv_18-Q3-R9-52_MAXAC.067</strain>
    </source>
</reference>
<protein>
    <submittedName>
        <fullName evidence="8">HAMP domain-containing protein</fullName>
    </submittedName>
</protein>
<dbReference type="AlphaFoldDB" id="A0A9D7XHN0"/>
<dbReference type="InterPro" id="IPR003660">
    <property type="entry name" value="HAMP_dom"/>
</dbReference>
<evidence type="ECO:0000256" key="3">
    <source>
        <dbReference type="PROSITE-ProRule" id="PRU00284"/>
    </source>
</evidence>
<gene>
    <name evidence="8" type="ORF">IPP58_05085</name>
</gene>
<keyword evidence="5" id="KW-0472">Membrane</keyword>
<evidence type="ECO:0000256" key="1">
    <source>
        <dbReference type="ARBA" id="ARBA00022500"/>
    </source>
</evidence>
<dbReference type="SUPFAM" id="SSF58104">
    <property type="entry name" value="Methyl-accepting chemotaxis protein (MCP) signaling domain"/>
    <property type="match status" value="1"/>
</dbReference>
<comment type="caution">
    <text evidence="8">The sequence shown here is derived from an EMBL/GenBank/DDBJ whole genome shotgun (WGS) entry which is preliminary data.</text>
</comment>
<dbReference type="PROSITE" id="PS50885">
    <property type="entry name" value="HAMP"/>
    <property type="match status" value="1"/>
</dbReference>
<dbReference type="EMBL" id="JADKIO010000005">
    <property type="protein sequence ID" value="MBK9795858.1"/>
    <property type="molecule type" value="Genomic_DNA"/>
</dbReference>
<feature type="region of interest" description="Disordered" evidence="4">
    <location>
        <begin position="308"/>
        <end position="337"/>
    </location>
</feature>
<dbReference type="PROSITE" id="PS50111">
    <property type="entry name" value="CHEMOTAXIS_TRANSDUC_2"/>
    <property type="match status" value="1"/>
</dbReference>
<dbReference type="GO" id="GO:0007165">
    <property type="term" value="P:signal transduction"/>
    <property type="evidence" value="ECO:0007669"/>
    <property type="project" value="UniProtKB-KW"/>
</dbReference>
<dbReference type="Pfam" id="PF00672">
    <property type="entry name" value="HAMP"/>
    <property type="match status" value="1"/>
</dbReference>
<dbReference type="InterPro" id="IPR051310">
    <property type="entry name" value="MCP_chemotaxis"/>
</dbReference>
<sequence>MNRKGLALKFFLPVTLALAALIGLAIWGVSSYQTTQAEQAFEEHLTSLAAASNSMFHADAEDYCRTRGMTFHRVQEGLFSKDPAAAAFERKSQGQFAANPSLQILVSHYTDASGDPRIYALSPGRLKDSCAQCHQAMGIETFKGRKDGELVAAFGVSMSTAPLYRSERNIRLLFTAAGVALLILISAIIIQRVKSAILTPLGHLSGAIGKVAKGDMTVVAPMEHEDEIGQLARTFNGMVSDLNQALSGMGTASEQVASGSTQLAASAEQMSQTVQETARVGEDLRQAGRDVLEALRQLDANVAAMAEHARQTGTKTDAAVQDTDRGAETGRGTSQGMQAIQEATSRIVRTVKVIQGLARQTNLLSLNAAIEAAKAGAQGKGFAVVAEEVRVLADRSGHSAKEIEETISAMQEAVTEGTSSVEVTLHHLEAIRDRISEVSGSIHQIGGLSEGQAQTSEEVGRLMNQTATRLDQNAAATHELAATVQEVARTSDELSRVAETLRSTVRRFKLR</sequence>
<feature type="transmembrane region" description="Helical" evidence="5">
    <location>
        <begin position="172"/>
        <end position="190"/>
    </location>
</feature>
<evidence type="ECO:0000256" key="5">
    <source>
        <dbReference type="SAM" id="Phobius"/>
    </source>
</evidence>
<evidence type="ECO:0000313" key="8">
    <source>
        <dbReference type="EMBL" id="MBK9795858.1"/>
    </source>
</evidence>
<dbReference type="PANTHER" id="PTHR43531:SF11">
    <property type="entry name" value="METHYL-ACCEPTING CHEMOTAXIS PROTEIN 3"/>
    <property type="match status" value="1"/>
</dbReference>
<feature type="transmembrane region" description="Helical" evidence="5">
    <location>
        <begin position="6"/>
        <end position="29"/>
    </location>
</feature>
<evidence type="ECO:0000259" key="6">
    <source>
        <dbReference type="PROSITE" id="PS50111"/>
    </source>
</evidence>
<keyword evidence="5" id="KW-1133">Transmembrane helix</keyword>
<dbReference type="InterPro" id="IPR004089">
    <property type="entry name" value="MCPsignal_dom"/>
</dbReference>
<dbReference type="GO" id="GO:0004888">
    <property type="term" value="F:transmembrane signaling receptor activity"/>
    <property type="evidence" value="ECO:0007669"/>
    <property type="project" value="TreeGrafter"/>
</dbReference>
<dbReference type="InterPro" id="IPR021796">
    <property type="entry name" value="Tll0287-like_dom"/>
</dbReference>
<accession>A0A9D7XHN0</accession>
<comment type="similarity">
    <text evidence="2">Belongs to the methyl-accepting chemotaxis (MCP) protein family.</text>
</comment>
<keyword evidence="1" id="KW-0145">Chemotaxis</keyword>
<name>A0A9D7XHN0_9BACT</name>
<dbReference type="Pfam" id="PF11845">
    <property type="entry name" value="Tll0287-like"/>
    <property type="match status" value="1"/>
</dbReference>
<evidence type="ECO:0000256" key="4">
    <source>
        <dbReference type="SAM" id="MobiDB-lite"/>
    </source>
</evidence>
<dbReference type="Pfam" id="PF00015">
    <property type="entry name" value="MCPsignal"/>
    <property type="match status" value="1"/>
</dbReference>
<dbReference type="GO" id="GO:0005886">
    <property type="term" value="C:plasma membrane"/>
    <property type="evidence" value="ECO:0007669"/>
    <property type="project" value="TreeGrafter"/>
</dbReference>